<dbReference type="InterPro" id="IPR043502">
    <property type="entry name" value="DNA/RNA_pol_sf"/>
</dbReference>
<evidence type="ECO:0000256" key="1">
    <source>
        <dbReference type="SAM" id="MobiDB-lite"/>
    </source>
</evidence>
<dbReference type="InterPro" id="IPR052055">
    <property type="entry name" value="Hepadnavirus_pol/RT"/>
</dbReference>
<feature type="region of interest" description="Disordered" evidence="1">
    <location>
        <begin position="3221"/>
        <end position="3249"/>
    </location>
</feature>
<feature type="region of interest" description="Disordered" evidence="1">
    <location>
        <begin position="3486"/>
        <end position="3559"/>
    </location>
</feature>
<gene>
    <name evidence="2" type="ORF">AK812_SmicGene43692</name>
</gene>
<dbReference type="SUPFAM" id="SSF56672">
    <property type="entry name" value="DNA/RNA polymerases"/>
    <property type="match status" value="2"/>
</dbReference>
<feature type="compositionally biased region" description="Pro residues" evidence="1">
    <location>
        <begin position="3262"/>
        <end position="3271"/>
    </location>
</feature>
<feature type="compositionally biased region" description="Basic and acidic residues" evidence="1">
    <location>
        <begin position="3234"/>
        <end position="3249"/>
    </location>
</feature>
<dbReference type="PANTHER" id="PTHR33050:SF7">
    <property type="entry name" value="RIBONUCLEASE H"/>
    <property type="match status" value="1"/>
</dbReference>
<feature type="compositionally biased region" description="Low complexity" evidence="1">
    <location>
        <begin position="3488"/>
        <end position="3505"/>
    </location>
</feature>
<protein>
    <submittedName>
        <fullName evidence="2">Uncharacterized protein</fullName>
    </submittedName>
</protein>
<proteinExistence type="predicted"/>
<keyword evidence="3" id="KW-1185">Reference proteome</keyword>
<feature type="compositionally biased region" description="Gly residues" evidence="1">
    <location>
        <begin position="3550"/>
        <end position="3559"/>
    </location>
</feature>
<feature type="region of interest" description="Disordered" evidence="1">
    <location>
        <begin position="3254"/>
        <end position="3273"/>
    </location>
</feature>
<dbReference type="EMBL" id="LSRX01002041">
    <property type="protein sequence ID" value="OLP76381.1"/>
    <property type="molecule type" value="Genomic_DNA"/>
</dbReference>
<comment type="caution">
    <text evidence="2">The sequence shown here is derived from an EMBL/GenBank/DDBJ whole genome shotgun (WGS) entry which is preliminary data.</text>
</comment>
<reference evidence="2 3" key="1">
    <citation type="submission" date="2016-02" db="EMBL/GenBank/DDBJ databases">
        <title>Genome analysis of coral dinoflagellate symbionts highlights evolutionary adaptations to a symbiotic lifestyle.</title>
        <authorList>
            <person name="Aranda M."/>
            <person name="Li Y."/>
            <person name="Liew Y.J."/>
            <person name="Baumgarten S."/>
            <person name="Simakov O."/>
            <person name="Wilson M."/>
            <person name="Piel J."/>
            <person name="Ashoor H."/>
            <person name="Bougouffa S."/>
            <person name="Bajic V.B."/>
            <person name="Ryu T."/>
            <person name="Ravasi T."/>
            <person name="Bayer T."/>
            <person name="Micklem G."/>
            <person name="Kim H."/>
            <person name="Bhak J."/>
            <person name="Lajeunesse T.C."/>
            <person name="Voolstra C.R."/>
        </authorList>
    </citation>
    <scope>NUCLEOTIDE SEQUENCE [LARGE SCALE GENOMIC DNA]</scope>
    <source>
        <strain evidence="2 3">CCMP2467</strain>
    </source>
</reference>
<evidence type="ECO:0000313" key="3">
    <source>
        <dbReference type="Proteomes" id="UP000186817"/>
    </source>
</evidence>
<dbReference type="Proteomes" id="UP000186817">
    <property type="component" value="Unassembled WGS sequence"/>
</dbReference>
<dbReference type="PANTHER" id="PTHR33050">
    <property type="entry name" value="REVERSE TRANSCRIPTASE DOMAIN-CONTAINING PROTEIN"/>
    <property type="match status" value="1"/>
</dbReference>
<evidence type="ECO:0000313" key="2">
    <source>
        <dbReference type="EMBL" id="OLP76381.1"/>
    </source>
</evidence>
<accession>A0A1Q9C0D2</accession>
<name>A0A1Q9C0D2_SYMMI</name>
<organism evidence="2 3">
    <name type="scientific">Symbiodinium microadriaticum</name>
    <name type="common">Dinoflagellate</name>
    <name type="synonym">Zooxanthella microadriatica</name>
    <dbReference type="NCBI Taxonomy" id="2951"/>
    <lineage>
        <taxon>Eukaryota</taxon>
        <taxon>Sar</taxon>
        <taxon>Alveolata</taxon>
        <taxon>Dinophyceae</taxon>
        <taxon>Suessiales</taxon>
        <taxon>Symbiodiniaceae</taxon>
        <taxon>Symbiodinium</taxon>
    </lineage>
</organism>
<sequence length="3559" mass="393089">MSSIHADSNEPGTDNGTIGLGSYKGGGLWLECDGGEVKSPSKCADKFLLGRVANTRESPFIFDGRTRHATMPWEGDRWVLTVYVVGGSACLTHSSWGTLDNLGFLRGPWGPSSDPVTPDIKPSTVTQGECLVGMQWQPEEFIQEAVRRGHPKRLFSGVPPVLERVIKENASTAEADVAKWRTEQLRRWTLRAQELQDEEAALKDSLAPHLKKILSPKRLCLMREMIQETGYGDVGLFDDLCKGFEVTGKIPRSHVYRVSPAYATLSPTELRAKAALTRKCILDSMAKSCSSDLAADVYAATQEEVLNGWLDGPLDADALDPCISVTRRFGVRQGTGESARVRPIDNFTESLVNHTTFREETIEPHTVDVVCASLAMRLRARRDVGKSSDTVLKATDLRKAYKQLGVSENALQDAHLAVANPATGRAEVYMSKVLPFGSCSAVNGFCRASSCLWYLGAILLAFEWTVYYDDFFSFTERQVAKHTDMCILAYFVLMGWQISENKELDFAPYAKILGVKICMASATLFYVENTADRKTELSTTIDALLATGAYTEHELESLRGRLHFAEGQVFGRQGAMAMKILNRKIDDDKRRGTVTAELAAALAVLKNRVVNGPPRAVSTRLANDWFVFTDACFEAERPEWTAGIGGVLVAPDGKKVSCFGLCCEAAVLSTLGLSDKANPIYELEALAVLAAFDTWHGVLREAGVVCFVDNDGVLGGSHLYVFPGKRAFMLRFSVEVSYRPKMPSLPVPVALPAGDVTRPGESREDVLKHSSDPLQKFDTAIYKNCVRRSSVEAGGRPSTDREAVYRRWLCVLGHNLAGSKIGELIAEGASEPLLLISEALDGKSTSTMLKRVRFAARMLTWASEQSVTFFPLRLSLVLDFMRFLGTASGKSQCSETINFLIHVMGVYADPDIMKHPVIKGLIRGSQMSAVDVKQSRVLTVSEVLALEDMLGDESLDPVDRYGAGVFLFQIYSRARVSDIRNIQRFDVDLLGEVPFVGSEIAHGAYSSLKLQNKWGLIYEEGTEEAAKQFRAAAPSSPPQAPDVLDEDHKNRRDHLHLLLNIPANPGARAAGSDCELLTHRSNIHSCLAIMAVPLTESKAVFVVRCDLAGLPSAIREVLVGKNLSTLASLAFAAGQPGETPTDAALTALARTGDEEVPIATLAFLRRLVFEAQLLMTAQVKQLIEQRTDDQKAELAPAERSERIKRQSERLSGVALRNETECSYGSYDLVMRMVQDNTISYLSPARFPSRQAELRLDKPKKELDVVNSKITLKDQVVDLQCQLSTPLCLHHALHRRALAMDLVGICSYAIIMEFHEYLMSHLTVEPPPGYNHVTIHQVLAADRAAWLRLAEKLPKGLRAGADGKLPLDIELPLLQGVAADSQPTRKKIPPLVSEFRCVVTIDTPVPFLPGLILIFESCHRAPAFSAGQAPPLLRPFLALPVGGNLASMQSSGATDLEIAQSSSLAHFARWKASVGLHPAIFPLLESDAYRYVCFLRSEGAPASRGPRFKEAVNFAGALLGVDVREVASSSRIQGAVNPGSSVSAVRKKTPLTVAQVRALEEFVCGAESDLSRVIGGFLLYLTWPLIAGGFDTVPLDPSLGALWMREILKATVLTWMAKSAAPENLQAIAGYHMRGANKSALEYSRDTLAGGWEVLVRVPLDAKLPEKVPTAPPAYLDRVPPDSKLLWHRVFMDGGKEVREAEYGVYHTPQEFVQVASKVVHPFDSAVTIDGPNLRAIAYILEHGVKAVEQKRLAVLEHYRALAKALEPAERKLKASMDPQVKKVMGTKQLLLFRQMMQDAGVQDENLFEDMVNGFRLTGTLPPSGLFPPKYKPATVSVDELRRTSEWTKHLIEGACRKASQDPDVAKAVWKESMEQVERGWLAGPYSWEQMEAKYGGQWVASKRFGVSQGDKVRAVDDLSQFQVNASVTETEKIQLEGLDDIVALARFHLGATVNGTKSFRLPMANGGVYCGRLHRDFREGRARLLRGRTLDLRSAYKQLARHPKDDWASVLGVLDTDSNKVVYFESLALHFGASSAVTGFNRAARALRIIMSRLLYLVNTSFFDDYCQLEVEGLTGSADKTALELLSLLGWEVSSGEKLKPFDSQFTMLGAVVSFEVATQMINHAEKQAGARVTQQVLDAVQGAVDMLIASGDRQVNLWSEQPPIMLFTDGACEEEGSMVTHGAVIIDPASNTREFFGGHVPKELVAAWRSSGRTQLIFFTEIFPVLVARRTWAKLLRNRRVLIFVDNEAAKSALIRNYSPLVDATAMLSEVASWDMSLGCFPWYCRVPSKSNVADAASRLAFGEYEESFRRVQAIYEVLALDAEHMKFLTHPPTLYINVWGTYAGEVDRCWCAWAAISICFSRVRLAGCAFGGVQYAACHCIMSPALRAVALYAYRPPFARKTSSEFASACLWYVEWTAQFIRHIYIHNGRIRHFYVFMVWNAGISFERFLRVQCPDAVFTTEQLRKWIGRIQELEPVEKAIKQRMSDSCAKVLQSKRLAVFKELLEASDHKDETIVADIAEGFKLSGPIPASGVYRAKRTSATLTTAALRKAAHVLRRGIVHSTKGSGDAELDQATIEATRDELRRGWLFGPVEEKDLPETAVVTRRFGIRQGGKCRPIDNYLESGVNATTSASDTITVHSADVLAAALSYRVHRLKTLRRSSKLVARAWDLSKAYKNLALHPDSISDAFLAVWNPDTRRTEIYGQLVLPFGARSSVHSFCRTSLGIWIIGVRVFMLHWGVYFDDFIGAEEPCLARMFELCADGLFMLLGWATSSDKASKFDGERLRGPGTLSALFFLKEHVSSAPARCITDRSVFTWHLYVDASNDDSKSGIGGILISETGSFIGHFSEYLDEPTLADLNTSGSENPIFELECFAIWCGVHTWGKLFRHCHLIVFSDNDGALHSMINGRSENDSGGRIVSATHNFLDDHFVHPWFERVNTCSNLSDFPSRGISKQEWGSKISPDFRRLARVQHDPEQQLRRNLVGFTSMIVFMAVWITLMTLQGRGVDSFLASKATLQESALDVMFSTDDNLKSFDSIHTFADVKPWAEAAIVGLYNNPTCAEQTASGGSWESDAGCNSANNSQQLINRIANWNIGFLNTTFVRLTVQPACFVATSSRWASGFAEGQRSDFSLGIFTAVEYYFYFKVFVLTPGSIPRPSRRGALVDEGGFIFVLEAFEGFQAFTGRGFEAFEGFEAQVLSEWHKASRRQFAHQARVERKLASAEGTPSRVIGDDVGRTPARPDDRHNSLLAEALKDPPRSSPRLPPRSPLLKAMDSPITSVVRSHSSKRMVLMQLALLPMSFARAKARATAARSPLLKELVKTKRGLYRPESGVVRYSAQDWVKFRADGEELLYIMRNQKPANCREWSLAMLQKAYRSSCRRHGSWDRMNLCLHDFLSLFPRTFELFGAHEQLVRPFRSSVSSVADGEEEVMKRLAMAKQVGVVQAHTPVGGGNPRLSAPTPDILYTSAKAWYIPSRSTSRRSSARTSYASRPTSASYASRPTSAASSYPSRPVSRPLSAQTRGSPPRWAPQEGHFAKLHERPAAAGGLGVGADVP</sequence>
<dbReference type="OrthoDB" id="407598at2759"/>